<gene>
    <name evidence="2" type="ORF">ABEU20_000539</name>
</gene>
<dbReference type="RefSeq" id="WP_420162592.1">
    <property type="nucleotide sequence ID" value="NZ_JBDLNV010000001.1"/>
</dbReference>
<evidence type="ECO:0000256" key="1">
    <source>
        <dbReference type="SAM" id="SignalP"/>
    </source>
</evidence>
<dbReference type="Proteomes" id="UP001629745">
    <property type="component" value="Unassembled WGS sequence"/>
</dbReference>
<dbReference type="EMBL" id="JBDLNV010000001">
    <property type="protein sequence ID" value="MFM1721999.1"/>
    <property type="molecule type" value="Genomic_DNA"/>
</dbReference>
<proteinExistence type="predicted"/>
<keyword evidence="1" id="KW-0732">Signal</keyword>
<reference evidence="2 3" key="1">
    <citation type="submission" date="2023-11" db="EMBL/GenBank/DDBJ databases">
        <authorList>
            <person name="Val-Calvo J."/>
            <person name="Scortti M."/>
            <person name="Vazquez-Boland J."/>
        </authorList>
    </citation>
    <scope>NUCLEOTIDE SEQUENCE [LARGE SCALE GENOMIC DNA]</scope>
    <source>
        <strain evidence="2 3">PAM 2766</strain>
    </source>
</reference>
<evidence type="ECO:0000313" key="3">
    <source>
        <dbReference type="Proteomes" id="UP001629745"/>
    </source>
</evidence>
<keyword evidence="3" id="KW-1185">Reference proteome</keyword>
<accession>A0ABW9F9S9</accession>
<name>A0ABW9F9S9_9NOCA</name>
<sequence>MLDRSDRPGHRPTRRVAGVVAALASVAMAAGGAGVASAADTGSAGSVGVSQARILTDGLYQVGVDVQPGTYTTAGAWPGSLIPCIWSRIDQLPGGGTVTIEGGNSFDPVTVTIEQGDDAFMTAGCRGWSRAGASGSVDAASSGGSLDFGSLGAGSLGS</sequence>
<feature type="chain" id="PRO_5045302289" evidence="1">
    <location>
        <begin position="39"/>
        <end position="158"/>
    </location>
</feature>
<organism evidence="2 3">
    <name type="scientific">Rhodococcus parequi</name>
    <dbReference type="NCBI Taxonomy" id="3137122"/>
    <lineage>
        <taxon>Bacteria</taxon>
        <taxon>Bacillati</taxon>
        <taxon>Actinomycetota</taxon>
        <taxon>Actinomycetes</taxon>
        <taxon>Mycobacteriales</taxon>
        <taxon>Nocardiaceae</taxon>
        <taxon>Rhodococcus</taxon>
    </lineage>
</organism>
<protein>
    <submittedName>
        <fullName evidence="2">Uncharacterized protein</fullName>
    </submittedName>
</protein>
<comment type="caution">
    <text evidence="2">The sequence shown here is derived from an EMBL/GenBank/DDBJ whole genome shotgun (WGS) entry which is preliminary data.</text>
</comment>
<feature type="signal peptide" evidence="1">
    <location>
        <begin position="1"/>
        <end position="38"/>
    </location>
</feature>
<evidence type="ECO:0000313" key="2">
    <source>
        <dbReference type="EMBL" id="MFM1721999.1"/>
    </source>
</evidence>